<accession>A0A6C2CK55</accession>
<dbReference type="InterPro" id="IPR010127">
    <property type="entry name" value="Phasin_subfam-1"/>
</dbReference>
<gene>
    <name evidence="2" type="ORF">ETQ85_19175</name>
</gene>
<dbReference type="EMBL" id="SDKK01000021">
    <property type="protein sequence ID" value="TYC54351.1"/>
    <property type="molecule type" value="Genomic_DNA"/>
</dbReference>
<sequence length="180" mass="19661">MMFVINNPFSMTSDVGFETITSLAHYAFEATERLTELNTSSARSLLENTVSNTRALMNVKTPEDLLSFPSELSKPLISQSLDYTRDFCDITFKNNEELLALLDREMVSFKKNFSSSFDKFMKASPLNSDVSAAASKSLIAVTNSVCESMAKTAQQLSDMANANHAAIASSVSATRSKKAA</sequence>
<evidence type="ECO:0000313" key="3">
    <source>
        <dbReference type="Proteomes" id="UP000389128"/>
    </source>
</evidence>
<dbReference type="Pfam" id="PF09361">
    <property type="entry name" value="Phasin_2"/>
    <property type="match status" value="1"/>
</dbReference>
<feature type="domain" description="Phasin" evidence="1">
    <location>
        <begin position="13"/>
        <end position="102"/>
    </location>
</feature>
<reference evidence="2 3" key="1">
    <citation type="submission" date="2019-01" db="EMBL/GenBank/DDBJ databases">
        <title>Zoogloea oleivorans genome sequencing and assembly.</title>
        <authorList>
            <person name="Tancsics A."/>
            <person name="Farkas M."/>
            <person name="Kriszt B."/>
            <person name="Maroti G."/>
            <person name="Horvath B."/>
        </authorList>
    </citation>
    <scope>NUCLEOTIDE SEQUENCE [LARGE SCALE GENOMIC DNA]</scope>
    <source>
        <strain evidence="2 3">Buc</strain>
    </source>
</reference>
<dbReference type="InterPro" id="IPR018968">
    <property type="entry name" value="Phasin"/>
</dbReference>
<comment type="caution">
    <text evidence="2">The sequence shown here is derived from an EMBL/GenBank/DDBJ whole genome shotgun (WGS) entry which is preliminary data.</text>
</comment>
<dbReference type="Proteomes" id="UP000389128">
    <property type="component" value="Unassembled WGS sequence"/>
</dbReference>
<proteinExistence type="predicted"/>
<protein>
    <submittedName>
        <fullName evidence="2">Phasin family protein</fullName>
    </submittedName>
</protein>
<evidence type="ECO:0000313" key="2">
    <source>
        <dbReference type="EMBL" id="TYC54351.1"/>
    </source>
</evidence>
<evidence type="ECO:0000259" key="1">
    <source>
        <dbReference type="Pfam" id="PF09361"/>
    </source>
</evidence>
<dbReference type="AlphaFoldDB" id="A0A6C2CK55"/>
<dbReference type="OrthoDB" id="9005934at2"/>
<keyword evidence="3" id="KW-1185">Reference proteome</keyword>
<organism evidence="2 3">
    <name type="scientific">Zoogloea oleivorans</name>
    <dbReference type="NCBI Taxonomy" id="1552750"/>
    <lineage>
        <taxon>Bacteria</taxon>
        <taxon>Pseudomonadati</taxon>
        <taxon>Pseudomonadota</taxon>
        <taxon>Betaproteobacteria</taxon>
        <taxon>Rhodocyclales</taxon>
        <taxon>Zoogloeaceae</taxon>
        <taxon>Zoogloea</taxon>
    </lineage>
</organism>
<dbReference type="NCBIfam" id="TIGR01841">
    <property type="entry name" value="phasin"/>
    <property type="match status" value="1"/>
</dbReference>
<name>A0A6C2CK55_9RHOO</name>